<organism evidence="2 3">
    <name type="scientific">Metamycoplasma phocicerebrale</name>
    <dbReference type="NCBI Taxonomy" id="142649"/>
    <lineage>
        <taxon>Bacteria</taxon>
        <taxon>Bacillati</taxon>
        <taxon>Mycoplasmatota</taxon>
        <taxon>Mycoplasmoidales</taxon>
        <taxon>Metamycoplasmataceae</taxon>
        <taxon>Metamycoplasma</taxon>
    </lineage>
</organism>
<sequence length="291" mass="34411">MELTKIKRRLLLSFGIIILLLVSISFVGGWFSISNKMTEALSKLTQKEKERIFNLDLLPTVSGAFFQVRFTFTYVSNILLGASLILLAIMPKYVWIKRLFFFSIVYITITFTIFWFIIVPYVYFFVKESNKIPLIEIILTFLVHLINPIIGISFFITTRKTIVLNKYDLYLSSLFSFFYYFFTVAVYFVGIKVVDEFLTNFKISEKEKNGWDIYIKLQITIYPMMNFREPWGYSGDSIFLKVLLNLSFPSLSVLFTISVSWFWKSVCKIKLYNEKIKKDQDFLKYNKFIKL</sequence>
<proteinExistence type="predicted"/>
<dbReference type="OrthoDB" id="400065at2"/>
<feature type="transmembrane region" description="Helical" evidence="1">
    <location>
        <begin position="12"/>
        <end position="33"/>
    </location>
</feature>
<name>A0A3Q9V8X6_9BACT</name>
<dbReference type="EMBL" id="CP033058">
    <property type="protein sequence ID" value="AZZ65327.1"/>
    <property type="molecule type" value="Genomic_DNA"/>
</dbReference>
<feature type="transmembrane region" description="Helical" evidence="1">
    <location>
        <begin position="99"/>
        <end position="126"/>
    </location>
</feature>
<feature type="transmembrane region" description="Helical" evidence="1">
    <location>
        <begin position="64"/>
        <end position="87"/>
    </location>
</feature>
<accession>A0A3Q9V8X6</accession>
<feature type="transmembrane region" description="Helical" evidence="1">
    <location>
        <begin position="238"/>
        <end position="263"/>
    </location>
</feature>
<evidence type="ECO:0000313" key="2">
    <source>
        <dbReference type="EMBL" id="AZZ65327.1"/>
    </source>
</evidence>
<dbReference type="Proteomes" id="UP000256585">
    <property type="component" value="Chromosome"/>
</dbReference>
<evidence type="ECO:0000256" key="1">
    <source>
        <dbReference type="SAM" id="Phobius"/>
    </source>
</evidence>
<dbReference type="KEGG" id="mphc:DMC14_000780"/>
<dbReference type="AlphaFoldDB" id="A0A3Q9V8X6"/>
<dbReference type="NCBIfam" id="NF046009">
    <property type="entry name" value="MAGa3780_fam"/>
    <property type="match status" value="1"/>
</dbReference>
<gene>
    <name evidence="2" type="ORF">DMC14_000780</name>
</gene>
<keyword evidence="1" id="KW-0812">Transmembrane</keyword>
<keyword evidence="1" id="KW-1133">Transmembrane helix</keyword>
<keyword evidence="1" id="KW-0472">Membrane</keyword>
<keyword evidence="3" id="KW-1185">Reference proteome</keyword>
<protein>
    <submittedName>
        <fullName evidence="2">Uncharacterized protein</fullName>
    </submittedName>
</protein>
<feature type="transmembrane region" description="Helical" evidence="1">
    <location>
        <begin position="132"/>
        <end position="157"/>
    </location>
</feature>
<dbReference type="RefSeq" id="WP_116171854.1">
    <property type="nucleotide sequence ID" value="NZ_CP033058.2"/>
</dbReference>
<feature type="transmembrane region" description="Helical" evidence="1">
    <location>
        <begin position="169"/>
        <end position="190"/>
    </location>
</feature>
<reference evidence="2" key="1">
    <citation type="submission" date="2019-03" db="EMBL/GenBank/DDBJ databases">
        <title>Draft Sequence and Annotation of the Mycoplasma phocicerebrale Strain 1049T Genome.</title>
        <authorList>
            <person name="Frasca S.Jr."/>
            <person name="Kutish G.F."/>
            <person name="Castellanos Gell J."/>
            <person name="Michaels D.L."/>
            <person name="Brown D.R."/>
        </authorList>
    </citation>
    <scope>NUCLEOTIDE SEQUENCE</scope>
    <source>
        <strain evidence="2">1049</strain>
    </source>
</reference>
<evidence type="ECO:0000313" key="3">
    <source>
        <dbReference type="Proteomes" id="UP000256585"/>
    </source>
</evidence>